<organism evidence="3 4">
    <name type="scientific">Moniliophthora roreri</name>
    <name type="common">Frosty pod rot fungus</name>
    <name type="synonym">Monilia roreri</name>
    <dbReference type="NCBI Taxonomy" id="221103"/>
    <lineage>
        <taxon>Eukaryota</taxon>
        <taxon>Fungi</taxon>
        <taxon>Dikarya</taxon>
        <taxon>Basidiomycota</taxon>
        <taxon>Agaricomycotina</taxon>
        <taxon>Agaricomycetes</taxon>
        <taxon>Agaricomycetidae</taxon>
        <taxon>Agaricales</taxon>
        <taxon>Marasmiineae</taxon>
        <taxon>Marasmiaceae</taxon>
        <taxon>Moniliophthora</taxon>
    </lineage>
</organism>
<name>A0A0W0FA07_MONRR</name>
<dbReference type="Proteomes" id="UP000054988">
    <property type="component" value="Unassembled WGS sequence"/>
</dbReference>
<dbReference type="Pfam" id="PF25534">
    <property type="entry name" value="DUF7918"/>
    <property type="match status" value="1"/>
</dbReference>
<protein>
    <recommendedName>
        <fullName evidence="2">DUF7918 domain-containing protein</fullName>
    </recommendedName>
</protein>
<comment type="caution">
    <text evidence="3">The sequence shown here is derived from an EMBL/GenBank/DDBJ whole genome shotgun (WGS) entry which is preliminary data.</text>
</comment>
<gene>
    <name evidence="3" type="ORF">WG66_14271</name>
</gene>
<evidence type="ECO:0000313" key="4">
    <source>
        <dbReference type="Proteomes" id="UP000054988"/>
    </source>
</evidence>
<sequence length="259" mass="29194">MVSFEEFSAWVNVDGHKAQEYGVEVSEVDKTVTCWIASEEGKAFEVCWDDSSKQTATTGKLYIDGNECSYKRMDVGRLQHTTVKGVRISAQMRRPFVFSRVKTTDDESIVTASASVETGEIRVVLTRAIIRSYRTVKSWKPAYTIPAPQTFHEKAKKAIDHQTSFGDAILAPVRMLQANGIAPPPTPQTRKRPSTKQDPDPEVIDITGDSDDEIERLEARLKLLKDKRAANPHKKVKMEPKVKTEVKTEPLREEFIDLT</sequence>
<dbReference type="eggNOG" id="ENOG502SAV6">
    <property type="taxonomic scope" value="Eukaryota"/>
</dbReference>
<dbReference type="InterPro" id="IPR057678">
    <property type="entry name" value="DUF7918"/>
</dbReference>
<dbReference type="AlphaFoldDB" id="A0A0W0FA07"/>
<feature type="domain" description="DUF7918" evidence="2">
    <location>
        <begin position="11"/>
        <end position="172"/>
    </location>
</feature>
<dbReference type="PANTHER" id="PTHR36223:SF1">
    <property type="entry name" value="TRANSCRIPTION ELONGATION FACTOR EAF N-TERMINAL DOMAIN-CONTAINING PROTEIN"/>
    <property type="match status" value="1"/>
</dbReference>
<reference evidence="3 4" key="1">
    <citation type="submission" date="2015-12" db="EMBL/GenBank/DDBJ databases">
        <title>Draft genome sequence of Moniliophthora roreri, the causal agent of frosty pod rot of cacao.</title>
        <authorList>
            <person name="Aime M.C."/>
            <person name="Diaz-Valderrama J.R."/>
            <person name="Kijpornyongpan T."/>
            <person name="Phillips-Mora W."/>
        </authorList>
    </citation>
    <scope>NUCLEOTIDE SEQUENCE [LARGE SCALE GENOMIC DNA]</scope>
    <source>
        <strain evidence="3 4">MCA 2952</strain>
    </source>
</reference>
<evidence type="ECO:0000256" key="1">
    <source>
        <dbReference type="SAM" id="MobiDB-lite"/>
    </source>
</evidence>
<proteinExistence type="predicted"/>
<dbReference type="PANTHER" id="PTHR36223">
    <property type="entry name" value="BETA-LACTAMASE-TYPE TRANSPEPTIDASE FOLD DOMAIN CONTAINING PROTEIN"/>
    <property type="match status" value="1"/>
</dbReference>
<accession>A0A0W0FA07</accession>
<evidence type="ECO:0000259" key="2">
    <source>
        <dbReference type="Pfam" id="PF25534"/>
    </source>
</evidence>
<feature type="region of interest" description="Disordered" evidence="1">
    <location>
        <begin position="178"/>
        <end position="207"/>
    </location>
</feature>
<dbReference type="EMBL" id="LATX01002190">
    <property type="protein sequence ID" value="KTB33134.1"/>
    <property type="molecule type" value="Genomic_DNA"/>
</dbReference>
<evidence type="ECO:0000313" key="3">
    <source>
        <dbReference type="EMBL" id="KTB33134.1"/>
    </source>
</evidence>